<evidence type="ECO:0000256" key="1">
    <source>
        <dbReference type="ARBA" id="ARBA00009995"/>
    </source>
</evidence>
<organism evidence="4 5">
    <name type="scientific">Platanthera guangdongensis</name>
    <dbReference type="NCBI Taxonomy" id="2320717"/>
    <lineage>
        <taxon>Eukaryota</taxon>
        <taxon>Viridiplantae</taxon>
        <taxon>Streptophyta</taxon>
        <taxon>Embryophyta</taxon>
        <taxon>Tracheophyta</taxon>
        <taxon>Spermatophyta</taxon>
        <taxon>Magnoliopsida</taxon>
        <taxon>Liliopsida</taxon>
        <taxon>Asparagales</taxon>
        <taxon>Orchidaceae</taxon>
        <taxon>Orchidoideae</taxon>
        <taxon>Orchideae</taxon>
        <taxon>Orchidinae</taxon>
        <taxon>Platanthera</taxon>
    </lineage>
</organism>
<dbReference type="InterPro" id="IPR002213">
    <property type="entry name" value="UDP_glucos_trans"/>
</dbReference>
<reference evidence="4 5" key="1">
    <citation type="journal article" date="2022" name="Nat. Plants">
        <title>Genomes of leafy and leafless Platanthera orchids illuminate the evolution of mycoheterotrophy.</title>
        <authorList>
            <person name="Li M.H."/>
            <person name="Liu K.W."/>
            <person name="Li Z."/>
            <person name="Lu H.C."/>
            <person name="Ye Q.L."/>
            <person name="Zhang D."/>
            <person name="Wang J.Y."/>
            <person name="Li Y.F."/>
            <person name="Zhong Z.M."/>
            <person name="Liu X."/>
            <person name="Yu X."/>
            <person name="Liu D.K."/>
            <person name="Tu X.D."/>
            <person name="Liu B."/>
            <person name="Hao Y."/>
            <person name="Liao X.Y."/>
            <person name="Jiang Y.T."/>
            <person name="Sun W.H."/>
            <person name="Chen J."/>
            <person name="Chen Y.Q."/>
            <person name="Ai Y."/>
            <person name="Zhai J.W."/>
            <person name="Wu S.S."/>
            <person name="Zhou Z."/>
            <person name="Hsiao Y.Y."/>
            <person name="Wu W.L."/>
            <person name="Chen Y.Y."/>
            <person name="Lin Y.F."/>
            <person name="Hsu J.L."/>
            <person name="Li C.Y."/>
            <person name="Wang Z.W."/>
            <person name="Zhao X."/>
            <person name="Zhong W.Y."/>
            <person name="Ma X.K."/>
            <person name="Ma L."/>
            <person name="Huang J."/>
            <person name="Chen G.Z."/>
            <person name="Huang M.Z."/>
            <person name="Huang L."/>
            <person name="Peng D.H."/>
            <person name="Luo Y.B."/>
            <person name="Zou S.Q."/>
            <person name="Chen S.P."/>
            <person name="Lan S."/>
            <person name="Tsai W.C."/>
            <person name="Van de Peer Y."/>
            <person name="Liu Z.J."/>
        </authorList>
    </citation>
    <scope>NUCLEOTIDE SEQUENCE [LARGE SCALE GENOMIC DNA]</scope>
    <source>
        <strain evidence="4">Lor288</strain>
    </source>
</reference>
<dbReference type="SUPFAM" id="SSF53756">
    <property type="entry name" value="UDP-Glycosyltransferase/glycogen phosphorylase"/>
    <property type="match status" value="1"/>
</dbReference>
<keyword evidence="5" id="KW-1185">Reference proteome</keyword>
<dbReference type="PANTHER" id="PTHR48045">
    <property type="entry name" value="UDP-GLYCOSYLTRANSFERASE 72B1"/>
    <property type="match status" value="1"/>
</dbReference>
<keyword evidence="2 3" id="KW-0808">Transferase</keyword>
<dbReference type="CDD" id="cd03784">
    <property type="entry name" value="GT1_Gtf-like"/>
    <property type="match status" value="1"/>
</dbReference>
<comment type="similarity">
    <text evidence="1 3">Belongs to the UDP-glycosyltransferase family.</text>
</comment>
<evidence type="ECO:0000256" key="2">
    <source>
        <dbReference type="ARBA" id="ARBA00022679"/>
    </source>
</evidence>
<evidence type="ECO:0000256" key="3">
    <source>
        <dbReference type="RuleBase" id="RU003718"/>
    </source>
</evidence>
<dbReference type="Gene3D" id="3.40.50.2000">
    <property type="entry name" value="Glycogen Phosphorylase B"/>
    <property type="match status" value="1"/>
</dbReference>
<protein>
    <submittedName>
        <fullName evidence="4">UDP-glycosyltransferase 73C2</fullName>
    </submittedName>
</protein>
<proteinExistence type="inferred from homology"/>
<comment type="caution">
    <text evidence="4">The sequence shown here is derived from an EMBL/GenBank/DDBJ whole genome shotgun (WGS) entry which is preliminary data.</text>
</comment>
<evidence type="ECO:0000313" key="5">
    <source>
        <dbReference type="Proteomes" id="UP001412067"/>
    </source>
</evidence>
<dbReference type="PROSITE" id="PS00375">
    <property type="entry name" value="UDPGT"/>
    <property type="match status" value="1"/>
</dbReference>
<dbReference type="PANTHER" id="PTHR48045:SF34">
    <property type="entry name" value="ISOFLAVONE 7-O-GLUCOSYLTRANSFERASE 1-LIKE"/>
    <property type="match status" value="1"/>
</dbReference>
<dbReference type="Proteomes" id="UP001412067">
    <property type="component" value="Unassembled WGS sequence"/>
</dbReference>
<accession>A0ABR2MK00</accession>
<sequence>MEVCALLLPIQATLVILAIALADYPWFLLSLVRVRKYSIFSMTLKSVIQISGERSLVGPSDAELEELAAGLEESGRPFVWVIQPGARQHEPNGHLFEAAGGGYFLEGMQERVEGRGMVLKGWAPQLLILTHPSTGGYVCHCGWNSVLEAMACGVPVLAWPVRGDQMNNAKLLISQLKVGMPVRKAPGAAVSRADVVQGIENLLTDEEMRMRATAVRSVFAGGLPRSSAEALDACLRYGSSNNINEAKKEMSITSQYNGADS</sequence>
<dbReference type="InterPro" id="IPR035595">
    <property type="entry name" value="UDP_glycos_trans_CS"/>
</dbReference>
<keyword evidence="3" id="KW-0328">Glycosyltransferase</keyword>
<evidence type="ECO:0000313" key="4">
    <source>
        <dbReference type="EMBL" id="KAK8963293.1"/>
    </source>
</evidence>
<gene>
    <name evidence="4" type="primary">UGT73C2</name>
    <name evidence="4" type="ORF">KSP40_PGU007166</name>
</gene>
<dbReference type="EMBL" id="JBBWWR010000007">
    <property type="protein sequence ID" value="KAK8963293.1"/>
    <property type="molecule type" value="Genomic_DNA"/>
</dbReference>
<name>A0ABR2MK00_9ASPA</name>
<dbReference type="Pfam" id="PF00201">
    <property type="entry name" value="UDPGT"/>
    <property type="match status" value="1"/>
</dbReference>